<keyword evidence="2 3" id="KW-0732">Signal</keyword>
<dbReference type="OrthoDB" id="10264374at2759"/>
<evidence type="ECO:0000256" key="3">
    <source>
        <dbReference type="SAM" id="SignalP"/>
    </source>
</evidence>
<comment type="similarity">
    <text evidence="1">Belongs to the ice-binding protein family.</text>
</comment>
<sequence length="244" mass="24765">MFSVGIYSLIAPMIVSVVQAAGPAAINLGTAGNFTILAKSGISTVPNSDITGNIGVSPSSGTSLTGFALTISPSGVFATSAQVSGSLLAADFAAPTSSQLSTAIVDMQTAFKNGTSRVHPNSRNLLAGRLTSQTLSPGLYKWTSGVTVTTSLTLNGTENDVWIFQIQKNLVFATGAETILAGGALSKNVFWVVSGSVDLLASASLEGVILGGTEIALVTGALVNGRIFSQTAVTLQQSVVNPNQ</sequence>
<protein>
    <recommendedName>
        <fullName evidence="6">Antifreeze protein</fullName>
    </recommendedName>
</protein>
<dbReference type="Pfam" id="PF11999">
    <property type="entry name" value="Ice_binding"/>
    <property type="match status" value="1"/>
</dbReference>
<feature type="signal peptide" evidence="3">
    <location>
        <begin position="1"/>
        <end position="20"/>
    </location>
</feature>
<feature type="chain" id="PRO_5002260220" description="Antifreeze protein" evidence="3">
    <location>
        <begin position="21"/>
        <end position="244"/>
    </location>
</feature>
<evidence type="ECO:0000256" key="1">
    <source>
        <dbReference type="ARBA" id="ARBA00005445"/>
    </source>
</evidence>
<evidence type="ECO:0008006" key="6">
    <source>
        <dbReference type="Google" id="ProtNLM"/>
    </source>
</evidence>
<keyword evidence="5" id="KW-1185">Reference proteome</keyword>
<name>A0A0D2P0Z7_HYPSF</name>
<proteinExistence type="inferred from homology"/>
<evidence type="ECO:0000256" key="2">
    <source>
        <dbReference type="ARBA" id="ARBA00022729"/>
    </source>
</evidence>
<dbReference type="Proteomes" id="UP000054270">
    <property type="component" value="Unassembled WGS sequence"/>
</dbReference>
<gene>
    <name evidence="4" type="ORF">HYPSUDRAFT_1084464</name>
</gene>
<evidence type="ECO:0000313" key="5">
    <source>
        <dbReference type="Proteomes" id="UP000054270"/>
    </source>
</evidence>
<reference evidence="5" key="1">
    <citation type="submission" date="2014-04" db="EMBL/GenBank/DDBJ databases">
        <title>Evolutionary Origins and Diversification of the Mycorrhizal Mutualists.</title>
        <authorList>
            <consortium name="DOE Joint Genome Institute"/>
            <consortium name="Mycorrhizal Genomics Consortium"/>
            <person name="Kohler A."/>
            <person name="Kuo A."/>
            <person name="Nagy L.G."/>
            <person name="Floudas D."/>
            <person name="Copeland A."/>
            <person name="Barry K.W."/>
            <person name="Cichocki N."/>
            <person name="Veneault-Fourrey C."/>
            <person name="LaButti K."/>
            <person name="Lindquist E.A."/>
            <person name="Lipzen A."/>
            <person name="Lundell T."/>
            <person name="Morin E."/>
            <person name="Murat C."/>
            <person name="Riley R."/>
            <person name="Ohm R."/>
            <person name="Sun H."/>
            <person name="Tunlid A."/>
            <person name="Henrissat B."/>
            <person name="Grigoriev I.V."/>
            <person name="Hibbett D.S."/>
            <person name="Martin F."/>
        </authorList>
    </citation>
    <scope>NUCLEOTIDE SEQUENCE [LARGE SCALE GENOMIC DNA]</scope>
    <source>
        <strain evidence="5">FD-334 SS-4</strain>
    </source>
</reference>
<accession>A0A0D2P0Z7</accession>
<dbReference type="InterPro" id="IPR021884">
    <property type="entry name" value="Ice-bd_prot"/>
</dbReference>
<evidence type="ECO:0000313" key="4">
    <source>
        <dbReference type="EMBL" id="KJA22381.1"/>
    </source>
</evidence>
<dbReference type="OMA" id="SPGLYKW"/>
<dbReference type="AlphaFoldDB" id="A0A0D2P0Z7"/>
<dbReference type="STRING" id="945553.A0A0D2P0Z7"/>
<dbReference type="EMBL" id="KN817550">
    <property type="protein sequence ID" value="KJA22381.1"/>
    <property type="molecule type" value="Genomic_DNA"/>
</dbReference>
<organism evidence="4 5">
    <name type="scientific">Hypholoma sublateritium (strain FD-334 SS-4)</name>
    <dbReference type="NCBI Taxonomy" id="945553"/>
    <lineage>
        <taxon>Eukaryota</taxon>
        <taxon>Fungi</taxon>
        <taxon>Dikarya</taxon>
        <taxon>Basidiomycota</taxon>
        <taxon>Agaricomycotina</taxon>
        <taxon>Agaricomycetes</taxon>
        <taxon>Agaricomycetidae</taxon>
        <taxon>Agaricales</taxon>
        <taxon>Agaricineae</taxon>
        <taxon>Strophariaceae</taxon>
        <taxon>Hypholoma</taxon>
    </lineage>
</organism>